<evidence type="ECO:0000313" key="1">
    <source>
        <dbReference type="EMBL" id="EAK7109032.1"/>
    </source>
</evidence>
<dbReference type="SUPFAM" id="SSF54211">
    <property type="entry name" value="Ribosomal protein S5 domain 2-like"/>
    <property type="match status" value="1"/>
</dbReference>
<dbReference type="GO" id="GO:0016301">
    <property type="term" value="F:kinase activity"/>
    <property type="evidence" value="ECO:0007669"/>
    <property type="project" value="UniProtKB-KW"/>
</dbReference>
<name>A0A5T1B0D1_CAMJU</name>
<protein>
    <submittedName>
        <fullName evidence="1">Homoserine kinase</fullName>
    </submittedName>
</protein>
<sequence length="70" mass="7631">MKILVPATSANLGPGFDCLGLSLKLFNETQIQKSGVFSISIGGEGSDNIFLKKNNIFVNIFYEIYEKLSG</sequence>
<keyword evidence="1" id="KW-0808">Transferase</keyword>
<reference evidence="1" key="1">
    <citation type="submission" date="2018-06" db="EMBL/GenBank/DDBJ databases">
        <authorList>
            <consortium name="NARMS: The National Antimicrobial Resistance Monitoring System"/>
        </authorList>
    </citation>
    <scope>NUCLEOTIDE SEQUENCE</scope>
    <source>
        <strain evidence="1">CVM N16C013</strain>
    </source>
</reference>
<accession>A0A5T1B0D1</accession>
<keyword evidence="1" id="KW-0418">Kinase</keyword>
<feature type="non-terminal residue" evidence="1">
    <location>
        <position position="70"/>
    </location>
</feature>
<dbReference type="Gene3D" id="3.30.230.10">
    <property type="match status" value="1"/>
</dbReference>
<organism evidence="1">
    <name type="scientific">Campylobacter jejuni</name>
    <dbReference type="NCBI Taxonomy" id="197"/>
    <lineage>
        <taxon>Bacteria</taxon>
        <taxon>Pseudomonadati</taxon>
        <taxon>Campylobacterota</taxon>
        <taxon>Epsilonproteobacteria</taxon>
        <taxon>Campylobacterales</taxon>
        <taxon>Campylobacteraceae</taxon>
        <taxon>Campylobacter</taxon>
    </lineage>
</organism>
<comment type="caution">
    <text evidence="1">The sequence shown here is derived from an EMBL/GenBank/DDBJ whole genome shotgun (WGS) entry which is preliminary data.</text>
</comment>
<dbReference type="InterPro" id="IPR020568">
    <property type="entry name" value="Ribosomal_Su5_D2-typ_SF"/>
</dbReference>
<gene>
    <name evidence="1" type="ORF">CNS02_04660</name>
</gene>
<proteinExistence type="predicted"/>
<dbReference type="InterPro" id="IPR014721">
    <property type="entry name" value="Ribsml_uS5_D2-typ_fold_subgr"/>
</dbReference>
<dbReference type="EMBL" id="AACINO010000021">
    <property type="protein sequence ID" value="EAK7109032.1"/>
    <property type="molecule type" value="Genomic_DNA"/>
</dbReference>
<dbReference type="AlphaFoldDB" id="A0A5T1B0D1"/>